<keyword evidence="2" id="KW-1185">Reference proteome</keyword>
<proteinExistence type="predicted"/>
<name>A0ACC0W5V8_9STRA</name>
<reference evidence="1 2" key="1">
    <citation type="journal article" date="2022" name="bioRxiv">
        <title>The genome of the oomycete Peronosclerospora sorghi, a cosmopolitan pathogen of maize and sorghum, is inflated with dispersed pseudogenes.</title>
        <authorList>
            <person name="Fletcher K."/>
            <person name="Martin F."/>
            <person name="Isakeit T."/>
            <person name="Cavanaugh K."/>
            <person name="Magill C."/>
            <person name="Michelmore R."/>
        </authorList>
    </citation>
    <scope>NUCLEOTIDE SEQUENCE [LARGE SCALE GENOMIC DNA]</scope>
    <source>
        <strain evidence="1">P6</strain>
    </source>
</reference>
<dbReference type="Proteomes" id="UP001163321">
    <property type="component" value="Chromosome 4"/>
</dbReference>
<evidence type="ECO:0000313" key="2">
    <source>
        <dbReference type="Proteomes" id="UP001163321"/>
    </source>
</evidence>
<evidence type="ECO:0000313" key="1">
    <source>
        <dbReference type="EMBL" id="KAI9913498.1"/>
    </source>
</evidence>
<accession>A0ACC0W5V8</accession>
<organism evidence="1 2">
    <name type="scientific">Peronosclerospora sorghi</name>
    <dbReference type="NCBI Taxonomy" id="230839"/>
    <lineage>
        <taxon>Eukaryota</taxon>
        <taxon>Sar</taxon>
        <taxon>Stramenopiles</taxon>
        <taxon>Oomycota</taxon>
        <taxon>Peronosporomycetes</taxon>
        <taxon>Peronosporales</taxon>
        <taxon>Peronosporaceae</taxon>
        <taxon>Peronosclerospora</taxon>
    </lineage>
</organism>
<comment type="caution">
    <text evidence="1">The sequence shown here is derived from an EMBL/GenBank/DDBJ whole genome shotgun (WGS) entry which is preliminary data.</text>
</comment>
<gene>
    <name evidence="1" type="ORF">PsorP6_006777</name>
</gene>
<protein>
    <submittedName>
        <fullName evidence="1">Uncharacterized protein</fullName>
    </submittedName>
</protein>
<sequence>MAQTVRSICTSEGLVGFWHGNLTAGFRVVPHKTDLFRALDGSGRNQLPQWSFPLGNPSRLHSVDSHGSNLDRMTYYRLLTR</sequence>
<dbReference type="EMBL" id="CM047583">
    <property type="protein sequence ID" value="KAI9913498.1"/>
    <property type="molecule type" value="Genomic_DNA"/>
</dbReference>